<gene>
    <name evidence="1" type="ORF">QLQ22_08090</name>
</gene>
<protein>
    <submittedName>
        <fullName evidence="1">Ada metal-binding domain-containing protein</fullName>
    </submittedName>
</protein>
<evidence type="ECO:0000313" key="1">
    <source>
        <dbReference type="EMBL" id="WHZ59273.1"/>
    </source>
</evidence>
<name>A0ACD4RG29_9BACI</name>
<organism evidence="1 2">
    <name type="scientific">Metabacillus hrfriensis</name>
    <dbReference type="NCBI Taxonomy" id="3048891"/>
    <lineage>
        <taxon>Bacteria</taxon>
        <taxon>Bacillati</taxon>
        <taxon>Bacillota</taxon>
        <taxon>Bacilli</taxon>
        <taxon>Bacillales</taxon>
        <taxon>Bacillaceae</taxon>
        <taxon>Metabacillus</taxon>
    </lineage>
</organism>
<accession>A0ACD4RG29</accession>
<reference evidence="2" key="1">
    <citation type="journal article" date="2025" name="Aquaculture">
        <title>Assessment of the bioflocculant production and safety properties of Metabacillus hrfriensis sp. nov. based on phenotypic and whole-genome sequencing analysis.</title>
        <authorList>
            <person name="Zhang R."/>
            <person name="Zhao Z."/>
            <person name="Luo L."/>
            <person name="Wang S."/>
            <person name="Guo K."/>
            <person name="Xu W."/>
        </authorList>
    </citation>
    <scope>NUCLEOTIDE SEQUENCE [LARGE SCALE GENOMIC DNA]</scope>
    <source>
        <strain evidence="2">CT-WN-B3</strain>
    </source>
</reference>
<proteinExistence type="predicted"/>
<dbReference type="EMBL" id="CP126116">
    <property type="protein sequence ID" value="WHZ59273.1"/>
    <property type="molecule type" value="Genomic_DNA"/>
</dbReference>
<sequence length="376" mass="43540">MTVLPRSTMLKAMLSADKMFDGVFYTGVKTTKIYCLPSCYAKKPLPENVIFFQSAADAENQQFRSCKKCFPDFLQSKWIDHKSYIELIPPNDFAFSECLAFLGRSSAEVLHHVEEGFLLKWIEIDGNRVMMKVSLKQDRLVIEFPDLTPDKFTRVQAAKYIWTLFDLDRDMQPFYELAEKDELLRNVVTKHYGLRIIGIPDLFEALTWAIIGQQINLNFAYTLKRRLIEQFSECHYFEGRQLWLFPKAEVIASLEISDLQNLQFTKRKAEYILGIAREISNGDLSKEKLLRLETDEARSLLLSIRGVGAWTADYVMMKCLMETAAFPAADVGLHHAIKAQLGLERKPSMDELVELSEGWQGWEAYAVFYLWRSLYQ</sequence>
<evidence type="ECO:0000313" key="2">
    <source>
        <dbReference type="Proteomes" id="UP001226091"/>
    </source>
</evidence>
<dbReference type="Proteomes" id="UP001226091">
    <property type="component" value="Chromosome"/>
</dbReference>
<keyword evidence="2" id="KW-1185">Reference proteome</keyword>